<dbReference type="GO" id="GO:0000209">
    <property type="term" value="P:protein polyubiquitination"/>
    <property type="evidence" value="ECO:0007669"/>
    <property type="project" value="TreeGrafter"/>
</dbReference>
<evidence type="ECO:0000256" key="4">
    <source>
        <dbReference type="SAM" id="MobiDB-lite"/>
    </source>
</evidence>
<dbReference type="InterPro" id="IPR015943">
    <property type="entry name" value="WD40/YVTN_repeat-like_dom_sf"/>
</dbReference>
<feature type="repeat" description="WD" evidence="3">
    <location>
        <begin position="504"/>
        <end position="539"/>
    </location>
</feature>
<dbReference type="EMBL" id="AGNL01045005">
    <property type="protein sequence ID" value="EJK49233.1"/>
    <property type="molecule type" value="Genomic_DNA"/>
</dbReference>
<dbReference type="GO" id="GO:0043161">
    <property type="term" value="P:proteasome-mediated ubiquitin-dependent protein catabolic process"/>
    <property type="evidence" value="ECO:0007669"/>
    <property type="project" value="TreeGrafter"/>
</dbReference>
<comment type="caution">
    <text evidence="6">The sequence shown here is derived from an EMBL/GenBank/DDBJ whole genome shotgun (WGS) entry which is preliminary data.</text>
</comment>
<dbReference type="GO" id="GO:0006283">
    <property type="term" value="P:transcription-coupled nucleotide-excision repair"/>
    <property type="evidence" value="ECO:0007669"/>
    <property type="project" value="InterPro"/>
</dbReference>
<feature type="compositionally biased region" description="Basic and acidic residues" evidence="4">
    <location>
        <begin position="719"/>
        <end position="741"/>
    </location>
</feature>
<evidence type="ECO:0000256" key="3">
    <source>
        <dbReference type="PROSITE-ProRule" id="PRU00221"/>
    </source>
</evidence>
<dbReference type="Gene3D" id="2.130.10.10">
    <property type="entry name" value="YVTN repeat-like/Quinoprotein amine dehydrogenase"/>
    <property type="match status" value="1"/>
</dbReference>
<dbReference type="OrthoDB" id="361494at2759"/>
<proteinExistence type="predicted"/>
<dbReference type="InterPro" id="IPR019775">
    <property type="entry name" value="WD40_repeat_CS"/>
</dbReference>
<feature type="signal peptide" evidence="5">
    <location>
        <begin position="1"/>
        <end position="21"/>
    </location>
</feature>
<dbReference type="InterPro" id="IPR036322">
    <property type="entry name" value="WD40_repeat_dom_sf"/>
</dbReference>
<dbReference type="SUPFAM" id="SSF50978">
    <property type="entry name" value="WD40 repeat-like"/>
    <property type="match status" value="1"/>
</dbReference>
<dbReference type="PANTHER" id="PTHR46202:SF1">
    <property type="entry name" value="DNA EXCISION REPAIR PROTEIN ERCC-8"/>
    <property type="match status" value="1"/>
</dbReference>
<dbReference type="PROSITE" id="PS00678">
    <property type="entry name" value="WD_REPEATS_1"/>
    <property type="match status" value="1"/>
</dbReference>
<organism evidence="6 7">
    <name type="scientific">Thalassiosira oceanica</name>
    <name type="common">Marine diatom</name>
    <dbReference type="NCBI Taxonomy" id="159749"/>
    <lineage>
        <taxon>Eukaryota</taxon>
        <taxon>Sar</taxon>
        <taxon>Stramenopiles</taxon>
        <taxon>Ochrophyta</taxon>
        <taxon>Bacillariophyta</taxon>
        <taxon>Coscinodiscophyceae</taxon>
        <taxon>Thalassiosirophycidae</taxon>
        <taxon>Thalassiosirales</taxon>
        <taxon>Thalassiosiraceae</taxon>
        <taxon>Thalassiosira</taxon>
    </lineage>
</organism>
<dbReference type="PROSITE" id="PS50082">
    <property type="entry name" value="WD_REPEATS_2"/>
    <property type="match status" value="1"/>
</dbReference>
<dbReference type="GO" id="GO:0031464">
    <property type="term" value="C:Cul4A-RING E3 ubiquitin ligase complex"/>
    <property type="evidence" value="ECO:0007669"/>
    <property type="project" value="TreeGrafter"/>
</dbReference>
<dbReference type="GO" id="GO:0000109">
    <property type="term" value="C:nucleotide-excision repair complex"/>
    <property type="evidence" value="ECO:0007669"/>
    <property type="project" value="TreeGrafter"/>
</dbReference>
<feature type="compositionally biased region" description="Polar residues" evidence="4">
    <location>
        <begin position="59"/>
        <end position="70"/>
    </location>
</feature>
<feature type="compositionally biased region" description="Basic and acidic residues" evidence="4">
    <location>
        <begin position="95"/>
        <end position="110"/>
    </location>
</feature>
<dbReference type="InterPro" id="IPR001680">
    <property type="entry name" value="WD40_rpt"/>
</dbReference>
<dbReference type="PROSITE" id="PS50294">
    <property type="entry name" value="WD_REPEATS_REGION"/>
    <property type="match status" value="1"/>
</dbReference>
<evidence type="ECO:0000256" key="1">
    <source>
        <dbReference type="ARBA" id="ARBA00022574"/>
    </source>
</evidence>
<evidence type="ECO:0000313" key="7">
    <source>
        <dbReference type="Proteomes" id="UP000266841"/>
    </source>
</evidence>
<reference evidence="6 7" key="1">
    <citation type="journal article" date="2012" name="Genome Biol.">
        <title>Genome and low-iron response of an oceanic diatom adapted to chronic iron limitation.</title>
        <authorList>
            <person name="Lommer M."/>
            <person name="Specht M."/>
            <person name="Roy A.S."/>
            <person name="Kraemer L."/>
            <person name="Andreson R."/>
            <person name="Gutowska M.A."/>
            <person name="Wolf J."/>
            <person name="Bergner S.V."/>
            <person name="Schilhabel M.B."/>
            <person name="Klostermeier U.C."/>
            <person name="Beiko R.G."/>
            <person name="Rosenstiel P."/>
            <person name="Hippler M."/>
            <person name="Laroche J."/>
        </authorList>
    </citation>
    <scope>NUCLEOTIDE SEQUENCE [LARGE SCALE GENOMIC DNA]</scope>
    <source>
        <strain evidence="6 7">CCMP1005</strain>
    </source>
</reference>
<keyword evidence="1 3" id="KW-0853">WD repeat</keyword>
<accession>K0R765</accession>
<dbReference type="AlphaFoldDB" id="K0R765"/>
<feature type="region of interest" description="Disordered" evidence="4">
    <location>
        <begin position="717"/>
        <end position="781"/>
    </location>
</feature>
<feature type="compositionally biased region" description="Polar residues" evidence="4">
    <location>
        <begin position="289"/>
        <end position="302"/>
    </location>
</feature>
<dbReference type="Proteomes" id="UP000266841">
    <property type="component" value="Unassembled WGS sequence"/>
</dbReference>
<sequence length="829" mass="88681">MPTGGVVRLLRLLLETGIVGTLVTKKAVGGPTKTCFPSASRTFQIQWLLMTPPLEEGSVSDSDSGRQPNFPTRKLPRTEKASKPGGTAVTPCAQRPDHGPPKHQCGEKQPQRNLNNTLRSNPQIGRCKNASPGRKLAGGPVGAPSLPAVPPPLAVRPRDTGLARREQVSLSACGLWLVSKPHKVVYALCTLDLQSLRGSYLVESPGGSGETSQEGMLRCISADGRMRRLPISIRDMLTCGLDLPRASVSADDAAASYDPRRRRRWAAAAGHSAPSAGMRLLPRPKIVGSATQPSPHFSSSRTAGGVSCMDLDGGNDGTLGGSPSRDGHSYPSRGDGESRRRRSERSATHRPIARSIRHAANPANASGGDWEEVPAEAVGGVPSGHRQPLLGVHWYPGDVRGMFVSASVSGEVLVWDATSFTPAFATYCHVYAGRARMGGEGPSDSGRSVAPLRCTDLPRTPEGCVHGTALLALGLGPGQGRGVVRLCDAFRGGGVTHELIGHGADGSGGGVNCVAWDPGHPFRLVSGGDDRTVRVWDVRKAGEAACLGVLDKVHDISYSSSESEPAAKRQRVRLPHSSAARSRGVGGFHCGSPLPPFRRLPSRESVGAGRRGRPLPWQGGGKMRMSTRRRWREALVPHRRRTRPLRGRGGVDAAAVEGTADDHRQIRQPRVEDAKLRFRTASLLVLANDSREVLGRIEGMREIPALEDDEDRLDPTAWDVREGSHSCPRRLREASHPEETTKANLIPSSYAARSSLERDDKAGDPGPPGRRPPLGGGRGVGWTDLEARAEQWEDQPHPYGVGEGGKVCETGKSLQHNKSILIYSLHCQT</sequence>
<dbReference type="InterPro" id="IPR042238">
    <property type="entry name" value="Rad28/ERCC8/Ckn1/ATCSA-1"/>
</dbReference>
<feature type="region of interest" description="Disordered" evidence="4">
    <location>
        <begin position="560"/>
        <end position="627"/>
    </location>
</feature>
<dbReference type="SMART" id="SM00320">
    <property type="entry name" value="WD40"/>
    <property type="match status" value="2"/>
</dbReference>
<keyword evidence="7" id="KW-1185">Reference proteome</keyword>
<protein>
    <submittedName>
        <fullName evidence="6">Uncharacterized protein</fullName>
    </submittedName>
</protein>
<evidence type="ECO:0000313" key="6">
    <source>
        <dbReference type="EMBL" id="EJK49233.1"/>
    </source>
</evidence>
<dbReference type="Pfam" id="PF00400">
    <property type="entry name" value="WD40"/>
    <property type="match status" value="1"/>
</dbReference>
<dbReference type="eggNOG" id="KOG4283">
    <property type="taxonomic scope" value="Eukaryota"/>
</dbReference>
<feature type="chain" id="PRO_5003836120" evidence="5">
    <location>
        <begin position="22"/>
        <end position="829"/>
    </location>
</feature>
<dbReference type="PANTHER" id="PTHR46202">
    <property type="entry name" value="DNA EXCISION REPAIR PROTEIN ERCC-8"/>
    <property type="match status" value="1"/>
</dbReference>
<feature type="region of interest" description="Disordered" evidence="4">
    <location>
        <begin position="286"/>
        <end position="370"/>
    </location>
</feature>
<keyword evidence="5" id="KW-0732">Signal</keyword>
<feature type="region of interest" description="Disordered" evidence="4">
    <location>
        <begin position="54"/>
        <end position="152"/>
    </location>
</feature>
<gene>
    <name evidence="6" type="ORF">THAOC_31912</name>
</gene>
<keyword evidence="2" id="KW-0677">Repeat</keyword>
<evidence type="ECO:0000256" key="2">
    <source>
        <dbReference type="ARBA" id="ARBA00022737"/>
    </source>
</evidence>
<feature type="compositionally biased region" description="Polar residues" evidence="4">
    <location>
        <begin position="111"/>
        <end position="123"/>
    </location>
</feature>
<evidence type="ECO:0000256" key="5">
    <source>
        <dbReference type="SAM" id="SignalP"/>
    </source>
</evidence>
<name>K0R765_THAOC</name>